<protein>
    <submittedName>
        <fullName evidence="2">Uncharacterized protein</fullName>
    </submittedName>
</protein>
<organism evidence="2 3">
    <name type="scientific">Rhizobium quercicola</name>
    <dbReference type="NCBI Taxonomy" id="2901226"/>
    <lineage>
        <taxon>Bacteria</taxon>
        <taxon>Pseudomonadati</taxon>
        <taxon>Pseudomonadota</taxon>
        <taxon>Alphaproteobacteria</taxon>
        <taxon>Hyphomicrobiales</taxon>
        <taxon>Rhizobiaceae</taxon>
        <taxon>Rhizobium/Agrobacterium group</taxon>
        <taxon>Rhizobium</taxon>
    </lineage>
</organism>
<dbReference type="AlphaFoldDB" id="A0A9X1NNT1"/>
<dbReference type="Proteomes" id="UP001139089">
    <property type="component" value="Unassembled WGS sequence"/>
</dbReference>
<dbReference type="EMBL" id="JAJOZR010000001">
    <property type="protein sequence ID" value="MCD7108015.1"/>
    <property type="molecule type" value="Genomic_DNA"/>
</dbReference>
<proteinExistence type="predicted"/>
<feature type="region of interest" description="Disordered" evidence="1">
    <location>
        <begin position="1"/>
        <end position="20"/>
    </location>
</feature>
<evidence type="ECO:0000313" key="3">
    <source>
        <dbReference type="Proteomes" id="UP001139089"/>
    </source>
</evidence>
<gene>
    <name evidence="2" type="ORF">LRX75_03060</name>
</gene>
<sequence>MDDMTKTRRTRGSGALGDITATKQAVMEMQRRQDEARRQKTERLRAQRLGVADIERFDADGS</sequence>
<comment type="caution">
    <text evidence="2">The sequence shown here is derived from an EMBL/GenBank/DDBJ whole genome shotgun (WGS) entry which is preliminary data.</text>
</comment>
<accession>A0A9X1NNT1</accession>
<reference evidence="2" key="1">
    <citation type="submission" date="2021-12" db="EMBL/GenBank/DDBJ databases">
        <authorList>
            <person name="Li Y."/>
        </authorList>
    </citation>
    <scope>NUCLEOTIDE SEQUENCE</scope>
    <source>
        <strain evidence="2">DKSPLA3</strain>
    </source>
</reference>
<evidence type="ECO:0000313" key="2">
    <source>
        <dbReference type="EMBL" id="MCD7108015.1"/>
    </source>
</evidence>
<evidence type="ECO:0000256" key="1">
    <source>
        <dbReference type="SAM" id="MobiDB-lite"/>
    </source>
</evidence>
<name>A0A9X1NNT1_9HYPH</name>
<keyword evidence="3" id="KW-1185">Reference proteome</keyword>
<dbReference type="RefSeq" id="WP_231811755.1">
    <property type="nucleotide sequence ID" value="NZ_JAJOZR010000001.1"/>
</dbReference>